<feature type="transmembrane region" description="Helical" evidence="5">
    <location>
        <begin position="480"/>
        <end position="503"/>
    </location>
</feature>
<dbReference type="InterPro" id="IPR000515">
    <property type="entry name" value="MetI-like"/>
</dbReference>
<name>M5E107_9FIRM</name>
<protein>
    <submittedName>
        <fullName evidence="7">ABC transporter permease protein</fullName>
    </submittedName>
</protein>
<dbReference type="Proteomes" id="UP000012063">
    <property type="component" value="Unassembled WGS sequence"/>
</dbReference>
<feature type="domain" description="ABC transmembrane type-1" evidence="6">
    <location>
        <begin position="71"/>
        <end position="273"/>
    </location>
</feature>
<proteinExistence type="inferred from homology"/>
<feature type="transmembrane region" description="Helical" evidence="5">
    <location>
        <begin position="392"/>
        <end position="411"/>
    </location>
</feature>
<dbReference type="SUPFAM" id="SSF161098">
    <property type="entry name" value="MetI-like"/>
    <property type="match status" value="2"/>
</dbReference>
<evidence type="ECO:0000256" key="3">
    <source>
        <dbReference type="ARBA" id="ARBA00022989"/>
    </source>
</evidence>
<dbReference type="GO" id="GO:0005886">
    <property type="term" value="C:plasma membrane"/>
    <property type="evidence" value="ECO:0007669"/>
    <property type="project" value="UniProtKB-SubCell"/>
</dbReference>
<evidence type="ECO:0000313" key="8">
    <source>
        <dbReference type="Proteomes" id="UP000012063"/>
    </source>
</evidence>
<keyword evidence="2 5" id="KW-0812">Transmembrane</keyword>
<comment type="similarity">
    <text evidence="5">Belongs to the binding-protein-dependent transport system permease family.</text>
</comment>
<evidence type="ECO:0000256" key="4">
    <source>
        <dbReference type="ARBA" id="ARBA00023136"/>
    </source>
</evidence>
<evidence type="ECO:0000313" key="7">
    <source>
        <dbReference type="EMBL" id="CCU79433.1"/>
    </source>
</evidence>
<evidence type="ECO:0000256" key="2">
    <source>
        <dbReference type="ARBA" id="ARBA00022692"/>
    </source>
</evidence>
<dbReference type="eggNOG" id="COG1178">
    <property type="taxonomic scope" value="Bacteria"/>
</dbReference>
<dbReference type="AlphaFoldDB" id="M5E107"/>
<feature type="transmembrane region" description="Helical" evidence="5">
    <location>
        <begin position="20"/>
        <end position="38"/>
    </location>
</feature>
<dbReference type="OrthoDB" id="57323at2"/>
<sequence length="557" mass="61386">MKLFKKEKIAQPKLEPIVKVIIFIISMILLYFIIYPIAQVLSKSITDYSGNYIGFINYLEFLKSSYFRGVFYNTMLIAVTATLGAVILGTIFAFAITKSNIPGKKFFMFIGILPMITPAFINAFSLILLFGRKGIVNNILYSLFDFRFVIYGWHGVVFSQIITLFPLAYIVTAAAFTGLGSELESAAMDLGAPPLRIIRTITFPLITPAIMAASLLIFMTNLAAFGAPAILGGGETTLAVEAVIQVLGVGNWQMGTTVAVILLIPSSLVFFLQNKFKKKASYVTVTGNAAHGETTELPKNIKYFLFIICTLVSIIVISIYLTILLGSFSQTWGIDNSFTLSHYTTVFDRSLESITNSTILAFIGGLGAAMLGILISYIVVRQKFIGKKLMDSVSTLPYAVPGTMMGLGFVIAFNKPPLILTGTALIIVFDYIIRRMPFALRTASSNLQQLDISMEESSADMGARWHVTFQKIVLPLLKPAFFSGFLFAFIRAITELTSTIFLVSPDHRLMSVDIYNFINYGQLGEAAAMSIILMIIVVVIVVVLYKITKMDLLNIKL</sequence>
<evidence type="ECO:0000256" key="5">
    <source>
        <dbReference type="RuleBase" id="RU363032"/>
    </source>
</evidence>
<keyword evidence="5" id="KW-0813">Transport</keyword>
<dbReference type="STRING" id="1293054.HSACCH_01333"/>
<dbReference type="InterPro" id="IPR035906">
    <property type="entry name" value="MetI-like_sf"/>
</dbReference>
<feature type="transmembrane region" description="Helical" evidence="5">
    <location>
        <begin position="303"/>
        <end position="328"/>
    </location>
</feature>
<feature type="transmembrane region" description="Helical" evidence="5">
    <location>
        <begin position="150"/>
        <end position="180"/>
    </location>
</feature>
<keyword evidence="8" id="KW-1185">Reference proteome</keyword>
<evidence type="ECO:0000256" key="1">
    <source>
        <dbReference type="ARBA" id="ARBA00004141"/>
    </source>
</evidence>
<comment type="caution">
    <text evidence="7">The sequence shown here is derived from an EMBL/GenBank/DDBJ whole genome shotgun (WGS) entry which is preliminary data.</text>
</comment>
<evidence type="ECO:0000259" key="6">
    <source>
        <dbReference type="PROSITE" id="PS50928"/>
    </source>
</evidence>
<dbReference type="InParanoid" id="M5E107"/>
<dbReference type="CDD" id="cd06261">
    <property type="entry name" value="TM_PBP2"/>
    <property type="match status" value="2"/>
</dbReference>
<dbReference type="Gene3D" id="1.10.3720.10">
    <property type="entry name" value="MetI-like"/>
    <property type="match status" value="2"/>
</dbReference>
<feature type="domain" description="ABC transmembrane type-1" evidence="6">
    <location>
        <begin position="354"/>
        <end position="544"/>
    </location>
</feature>
<comment type="subcellular location">
    <subcellularLocation>
        <location evidence="5">Cell membrane</location>
        <topology evidence="5">Multi-pass membrane protein</topology>
    </subcellularLocation>
    <subcellularLocation>
        <location evidence="1">Membrane</location>
        <topology evidence="1">Multi-pass membrane protein</topology>
    </subcellularLocation>
</comment>
<accession>M5E107</accession>
<feature type="transmembrane region" description="Helical" evidence="5">
    <location>
        <begin position="523"/>
        <end position="547"/>
    </location>
</feature>
<dbReference type="GO" id="GO:0055085">
    <property type="term" value="P:transmembrane transport"/>
    <property type="evidence" value="ECO:0007669"/>
    <property type="project" value="InterPro"/>
</dbReference>
<feature type="transmembrane region" description="Helical" evidence="5">
    <location>
        <begin position="106"/>
        <end position="130"/>
    </location>
</feature>
<dbReference type="PANTHER" id="PTHR43496:SF1">
    <property type="entry name" value="POLYGALACTURONAN_RHAMNOGALACTURONAN TRANSPORT SYSTEM PERMEASE PROTEIN YTEP"/>
    <property type="match status" value="1"/>
</dbReference>
<feature type="transmembrane region" description="Helical" evidence="5">
    <location>
        <begin position="251"/>
        <end position="272"/>
    </location>
</feature>
<dbReference type="PROSITE" id="PS50928">
    <property type="entry name" value="ABC_TM1"/>
    <property type="match status" value="2"/>
</dbReference>
<feature type="transmembrane region" description="Helical" evidence="5">
    <location>
        <begin position="70"/>
        <end position="94"/>
    </location>
</feature>
<dbReference type="EMBL" id="CAUI01000015">
    <property type="protein sequence ID" value="CCU79433.1"/>
    <property type="molecule type" value="Genomic_DNA"/>
</dbReference>
<keyword evidence="3 5" id="KW-1133">Transmembrane helix</keyword>
<organism evidence="7 8">
    <name type="scientific">Halanaerobium saccharolyticum subsp. saccharolyticum DSM 6643</name>
    <dbReference type="NCBI Taxonomy" id="1293054"/>
    <lineage>
        <taxon>Bacteria</taxon>
        <taxon>Bacillati</taxon>
        <taxon>Bacillota</taxon>
        <taxon>Clostridia</taxon>
        <taxon>Halanaerobiales</taxon>
        <taxon>Halanaerobiaceae</taxon>
        <taxon>Halanaerobium</taxon>
    </lineage>
</organism>
<feature type="transmembrane region" description="Helical" evidence="5">
    <location>
        <begin position="417"/>
        <end position="433"/>
    </location>
</feature>
<dbReference type="Pfam" id="PF00528">
    <property type="entry name" value="BPD_transp_1"/>
    <property type="match status" value="2"/>
</dbReference>
<dbReference type="RefSeq" id="WP_005488777.1">
    <property type="nucleotide sequence ID" value="NZ_CAUI01000015.1"/>
</dbReference>
<gene>
    <name evidence="7" type="ORF">HSACCH_01333</name>
</gene>
<feature type="transmembrane region" description="Helical" evidence="5">
    <location>
        <begin position="201"/>
        <end position="231"/>
    </location>
</feature>
<dbReference type="PANTHER" id="PTHR43496">
    <property type="entry name" value="PROTEIN LPLB"/>
    <property type="match status" value="1"/>
</dbReference>
<feature type="transmembrane region" description="Helical" evidence="5">
    <location>
        <begin position="359"/>
        <end position="380"/>
    </location>
</feature>
<keyword evidence="4 5" id="KW-0472">Membrane</keyword>
<reference evidence="8" key="1">
    <citation type="journal article" date="2013" name="Genome Announc.">
        <title>Genome Sequence of Halanaerobium saccharolyticum subsp. saccharolyticum Strain DSM 6643T, a Halophilic Hydrogen-Producing Bacterium.</title>
        <authorList>
            <person name="Kivisto A."/>
            <person name="Larjo A."/>
            <person name="Ciranna A."/>
            <person name="Santala V."/>
            <person name="Roos C."/>
            <person name="Karp M."/>
        </authorList>
    </citation>
    <scope>NUCLEOTIDE SEQUENCE [LARGE SCALE GENOMIC DNA]</scope>
    <source>
        <strain evidence="8">DSM 6643</strain>
    </source>
</reference>